<dbReference type="InterPro" id="IPR036282">
    <property type="entry name" value="Glutathione-S-Trfase_C_sf"/>
</dbReference>
<dbReference type="Pfam" id="PF22441">
    <property type="entry name" value="CLIC-like_N"/>
    <property type="match status" value="1"/>
</dbReference>
<dbReference type="PANTHER" id="PTHR43920:SF5">
    <property type="entry name" value="CHLORIDE INTRACELLULAR CHANNEL CLIC"/>
    <property type="match status" value="1"/>
</dbReference>
<organism evidence="7">
    <name type="scientific">Ixodes ricinus</name>
    <name type="common">Common tick</name>
    <name type="synonym">Acarus ricinus</name>
    <dbReference type="NCBI Taxonomy" id="34613"/>
    <lineage>
        <taxon>Eukaryota</taxon>
        <taxon>Metazoa</taxon>
        <taxon>Ecdysozoa</taxon>
        <taxon>Arthropoda</taxon>
        <taxon>Chelicerata</taxon>
        <taxon>Arachnida</taxon>
        <taxon>Acari</taxon>
        <taxon>Parasitiformes</taxon>
        <taxon>Ixodida</taxon>
        <taxon>Ixodoidea</taxon>
        <taxon>Ixodidae</taxon>
        <taxon>Ixodinae</taxon>
        <taxon>Ixodes</taxon>
    </lineage>
</organism>
<dbReference type="GO" id="GO:0005737">
    <property type="term" value="C:cytoplasm"/>
    <property type="evidence" value="ECO:0007669"/>
    <property type="project" value="TreeGrafter"/>
</dbReference>
<dbReference type="GO" id="GO:0005254">
    <property type="term" value="F:chloride channel activity"/>
    <property type="evidence" value="ECO:0007669"/>
    <property type="project" value="TreeGrafter"/>
</dbReference>
<dbReference type="EMBL" id="GADI01002493">
    <property type="protein sequence ID" value="JAA71315.1"/>
    <property type="molecule type" value="mRNA"/>
</dbReference>
<evidence type="ECO:0000313" key="7">
    <source>
        <dbReference type="EMBL" id="JAA71315.1"/>
    </source>
</evidence>
<dbReference type="SUPFAM" id="SSF47616">
    <property type="entry name" value="GST C-terminal domain-like"/>
    <property type="match status" value="1"/>
</dbReference>
<keyword evidence="3" id="KW-0812">Transmembrane</keyword>
<dbReference type="GO" id="GO:0016324">
    <property type="term" value="C:apical plasma membrane"/>
    <property type="evidence" value="ECO:0007669"/>
    <property type="project" value="TreeGrafter"/>
</dbReference>
<evidence type="ECO:0000259" key="6">
    <source>
        <dbReference type="Pfam" id="PF22441"/>
    </source>
</evidence>
<evidence type="ECO:0000256" key="3">
    <source>
        <dbReference type="ARBA" id="ARBA00022692"/>
    </source>
</evidence>
<dbReference type="CDD" id="cd03061">
    <property type="entry name" value="GST_N_CLIC"/>
    <property type="match status" value="1"/>
</dbReference>
<dbReference type="InterPro" id="IPR053823">
    <property type="entry name" value="CLIC_N"/>
</dbReference>
<evidence type="ECO:0000256" key="2">
    <source>
        <dbReference type="ARBA" id="ARBA00007655"/>
    </source>
</evidence>
<keyword evidence="4" id="KW-1133">Transmembrane helix</keyword>
<comment type="similarity">
    <text evidence="2">Belongs to the chloride channel CLIC family.</text>
</comment>
<dbReference type="Gene3D" id="1.20.1050.10">
    <property type="match status" value="1"/>
</dbReference>
<protein>
    <submittedName>
        <fullName evidence="7">Putative tpa exp: chloride intracellular channel</fullName>
    </submittedName>
</protein>
<keyword evidence="5" id="KW-0472">Membrane</keyword>
<evidence type="ECO:0000256" key="4">
    <source>
        <dbReference type="ARBA" id="ARBA00022989"/>
    </source>
</evidence>
<dbReference type="AlphaFoldDB" id="A0A0K8RJN9"/>
<dbReference type="SUPFAM" id="SSF52833">
    <property type="entry name" value="Thioredoxin-like"/>
    <property type="match status" value="1"/>
</dbReference>
<evidence type="ECO:0000256" key="1">
    <source>
        <dbReference type="ARBA" id="ARBA00004167"/>
    </source>
</evidence>
<reference evidence="7" key="1">
    <citation type="submission" date="2012-12" db="EMBL/GenBank/DDBJ databases">
        <title>Identification and characterization of a phenylalanine ammonia-lyase gene family in Isatis indigotica Fort.</title>
        <authorList>
            <person name="Liu Q."/>
            <person name="Chen J."/>
            <person name="Zhou X."/>
            <person name="Di P."/>
            <person name="Xiao Y."/>
            <person name="Xuan H."/>
            <person name="Zhang L."/>
            <person name="Chen W."/>
        </authorList>
    </citation>
    <scope>NUCLEOTIDE SEQUENCE</scope>
    <source>
        <tissue evidence="7">Salivary gland</tissue>
    </source>
</reference>
<name>A0A0K8RJN9_IXORI</name>
<evidence type="ECO:0000256" key="5">
    <source>
        <dbReference type="ARBA" id="ARBA00023136"/>
    </source>
</evidence>
<dbReference type="InterPro" id="IPR036249">
    <property type="entry name" value="Thioredoxin-like_sf"/>
</dbReference>
<dbReference type="FunFam" id="3.40.30.10:FF:000188">
    <property type="entry name" value="Chloride intracellular channel exc-4"/>
    <property type="match status" value="1"/>
</dbReference>
<accession>A0A0K8RJN9</accession>
<feature type="domain" description="CLIC N-terminal" evidence="6">
    <location>
        <begin position="18"/>
        <end position="102"/>
    </location>
</feature>
<proteinExistence type="evidence at transcript level"/>
<sequence length="354" mass="40317">MADDNNHHDEINEIQDIPEIELIIKASTIDGRRKGACLFCQEYFMDLYLLAELKTISLKVTTVDMLKPPPDFRSNFDSTPPPILIDRGSAILENEKIERYIMKNIPGGHNLFVQDKDTATVIENLYSKFKLMLTRRDEQSKKSLLHQLSNIDAHLQRGGERFLTGDTMCCFDCELMPRLQHIRVAGKYFADFEIPRSLTSMWNYMGHMYQPGIAFAQSCPSRSGHQSTTTSCSRAPRLNKHEELETPTFTYLPCPYRRSPGTRTTATEGPTRGTPRPAGHCCRLIIYTSPPPFVVFLFLICVSETFLAYCEPFVTEAVCNGHRSYRKTVRMGNGFRCGMTTSTDNFLFVPICFC</sequence>
<dbReference type="Gene3D" id="3.40.30.10">
    <property type="entry name" value="Glutaredoxin"/>
    <property type="match status" value="1"/>
</dbReference>
<dbReference type="PANTHER" id="PTHR43920">
    <property type="entry name" value="CHLORIDE INTRACELLULAR CHANNEL, ISOFORM A"/>
    <property type="match status" value="1"/>
</dbReference>
<comment type="subcellular location">
    <subcellularLocation>
        <location evidence="1">Membrane</location>
        <topology evidence="1">Single-pass membrane protein</topology>
    </subcellularLocation>
</comment>